<evidence type="ECO:0000313" key="2">
    <source>
        <dbReference type="Proteomes" id="UP000292274"/>
    </source>
</evidence>
<gene>
    <name evidence="1" type="ORF">E0H26_12600</name>
</gene>
<dbReference type="RefSeq" id="WP_131303798.1">
    <property type="nucleotide sequence ID" value="NZ_SJJR01000007.1"/>
</dbReference>
<keyword evidence="2" id="KW-1185">Reference proteome</keyword>
<accession>A0A4R0GNC2</accession>
<sequence>MSVSKPANAVPASRWGHPAPRTGFAVGDVIRVSEDAYLPGTGELRLYVAEVVGRTERDGNVWIEVYGHEVKEDRTLRIRRRYAQIRPDLADVLPARVR</sequence>
<dbReference type="OrthoDB" id="3389869at2"/>
<evidence type="ECO:0000313" key="1">
    <source>
        <dbReference type="EMBL" id="TCB97129.1"/>
    </source>
</evidence>
<protein>
    <submittedName>
        <fullName evidence="1">Uncharacterized protein</fullName>
    </submittedName>
</protein>
<comment type="caution">
    <text evidence="1">The sequence shown here is derived from an EMBL/GenBank/DDBJ whole genome shotgun (WGS) entry which is preliminary data.</text>
</comment>
<reference evidence="1 2" key="1">
    <citation type="submission" date="2019-02" db="EMBL/GenBank/DDBJ databases">
        <title>Jishengella sp. nov., isolated from a root of Zingiber montanum.</title>
        <authorList>
            <person name="Kuncharoen N."/>
            <person name="Kudo T."/>
            <person name="Masahiro Y."/>
            <person name="Ohkuma M."/>
            <person name="Tanasupawat S."/>
        </authorList>
    </citation>
    <scope>NUCLEOTIDE SEQUENCE [LARGE SCALE GENOMIC DNA]</scope>
    <source>
        <strain evidence="1 2">PLAI 1-1</strain>
    </source>
</reference>
<organism evidence="1 2">
    <name type="scientific">Micromonospora zingiberis</name>
    <dbReference type="NCBI Taxonomy" id="2053011"/>
    <lineage>
        <taxon>Bacteria</taxon>
        <taxon>Bacillati</taxon>
        <taxon>Actinomycetota</taxon>
        <taxon>Actinomycetes</taxon>
        <taxon>Micromonosporales</taxon>
        <taxon>Micromonosporaceae</taxon>
        <taxon>Micromonospora</taxon>
    </lineage>
</organism>
<name>A0A4R0GNC2_9ACTN</name>
<dbReference type="Proteomes" id="UP000292274">
    <property type="component" value="Unassembled WGS sequence"/>
</dbReference>
<proteinExistence type="predicted"/>
<dbReference type="EMBL" id="SJJR01000007">
    <property type="protein sequence ID" value="TCB97129.1"/>
    <property type="molecule type" value="Genomic_DNA"/>
</dbReference>
<dbReference type="AlphaFoldDB" id="A0A4R0GNC2"/>